<evidence type="ECO:0000313" key="2">
    <source>
        <dbReference type="EMBL" id="GKH83264.1"/>
    </source>
</evidence>
<sequence length="144" mass="15424">MFGKKKDNKEHDIATSEPLKLTTIAAGTVLKGIIDVEGSLRVDGTIEGDITCRKTVVLGPQGKITGNVTSVSAILQGTLKGDIHITDELMLKSGCMVNGDIYTSKLEVEPKACFNGTCNTIKEAKQIQTEAMEKAPKSDQAMKK</sequence>
<dbReference type="InterPro" id="IPR007607">
    <property type="entry name" value="BacA/B"/>
</dbReference>
<dbReference type="PANTHER" id="PTHR35024:SF4">
    <property type="entry name" value="POLYMER-FORMING CYTOSKELETAL PROTEIN"/>
    <property type="match status" value="1"/>
</dbReference>
<evidence type="ECO:0000313" key="3">
    <source>
        <dbReference type="Proteomes" id="UP001055104"/>
    </source>
</evidence>
<dbReference type="RefSeq" id="WP_177795395.1">
    <property type="nucleotide sequence ID" value="NZ_BQOA01000001.1"/>
</dbReference>
<evidence type="ECO:0000256" key="1">
    <source>
        <dbReference type="ARBA" id="ARBA00044755"/>
    </source>
</evidence>
<organism evidence="2 3">
    <name type="scientific">Phocaeicola dorei</name>
    <dbReference type="NCBI Taxonomy" id="357276"/>
    <lineage>
        <taxon>Bacteria</taxon>
        <taxon>Pseudomonadati</taxon>
        <taxon>Bacteroidota</taxon>
        <taxon>Bacteroidia</taxon>
        <taxon>Bacteroidales</taxon>
        <taxon>Bacteroidaceae</taxon>
        <taxon>Phocaeicola</taxon>
    </lineage>
</organism>
<reference evidence="2" key="1">
    <citation type="submission" date="2022-01" db="EMBL/GenBank/DDBJ databases">
        <title>Novel bile acid biosynthetic pathways are enriched in the microbiome of centenarians.</title>
        <authorList>
            <person name="Sato Y."/>
            <person name="Atarashi K."/>
            <person name="Plichta R.D."/>
            <person name="Arai Y."/>
            <person name="Sasajima S."/>
            <person name="Kearney M.S."/>
            <person name="Suda W."/>
            <person name="Takeshita K."/>
            <person name="Sasaki T."/>
            <person name="Okamoto S."/>
            <person name="Skelly N.A."/>
            <person name="Okamura Y."/>
            <person name="Vlamakis H."/>
            <person name="Li Y."/>
            <person name="Tanoue T."/>
            <person name="Takei H."/>
            <person name="Nittono H."/>
            <person name="Narushima S."/>
            <person name="Irie J."/>
            <person name="Itoh H."/>
            <person name="Moriya K."/>
            <person name="Sugiura Y."/>
            <person name="Suematsu M."/>
            <person name="Moritoki N."/>
            <person name="Shibata S."/>
            <person name="Littman R.D."/>
            <person name="Fischbach A.M."/>
            <person name="Uwamino Y."/>
            <person name="Inoue T."/>
            <person name="Honda A."/>
            <person name="Hattori M."/>
            <person name="Murai T."/>
            <person name="Xavier J.R."/>
            <person name="Hirose N."/>
            <person name="Honda K."/>
        </authorList>
    </citation>
    <scope>NUCLEOTIDE SEQUENCE</scope>
    <source>
        <strain evidence="2">CE91-St7</strain>
    </source>
</reference>
<comment type="similarity">
    <text evidence="1">Belongs to the bactofilin family.</text>
</comment>
<accession>A0AA37NJB2</accession>
<dbReference type="EMBL" id="BQOB01000001">
    <property type="protein sequence ID" value="GKH83264.1"/>
    <property type="molecule type" value="Genomic_DNA"/>
</dbReference>
<gene>
    <name evidence="2" type="ORF">CE91St7_41480</name>
</gene>
<protein>
    <recommendedName>
        <fullName evidence="4">Polymer-forming cytoskeletal protein</fullName>
    </recommendedName>
</protein>
<dbReference type="Pfam" id="PF04519">
    <property type="entry name" value="Bactofilin"/>
    <property type="match status" value="1"/>
</dbReference>
<proteinExistence type="inferred from homology"/>
<dbReference type="AlphaFoldDB" id="A0AA37NJB2"/>
<name>A0AA37NJB2_9BACT</name>
<comment type="caution">
    <text evidence="2">The sequence shown here is derived from an EMBL/GenBank/DDBJ whole genome shotgun (WGS) entry which is preliminary data.</text>
</comment>
<dbReference type="PANTHER" id="PTHR35024">
    <property type="entry name" value="HYPOTHETICAL CYTOSOLIC PROTEIN"/>
    <property type="match status" value="1"/>
</dbReference>
<evidence type="ECO:0008006" key="4">
    <source>
        <dbReference type="Google" id="ProtNLM"/>
    </source>
</evidence>
<dbReference type="Proteomes" id="UP001055104">
    <property type="component" value="Unassembled WGS sequence"/>
</dbReference>